<keyword evidence="1" id="KW-1133">Transmembrane helix</keyword>
<dbReference type="eggNOG" id="ENOG503373H">
    <property type="taxonomic scope" value="Bacteria"/>
</dbReference>
<keyword evidence="1" id="KW-0812">Transmembrane</keyword>
<dbReference type="OrthoDB" id="2087026at2"/>
<evidence type="ECO:0000313" key="3">
    <source>
        <dbReference type="Proteomes" id="UP000001349"/>
    </source>
</evidence>
<proteinExistence type="predicted"/>
<reference evidence="2 3" key="1">
    <citation type="submission" date="2009-01" db="EMBL/GenBank/DDBJ databases">
        <title>Complete sequence of Clostridium cellulolyticum H10.</title>
        <authorList>
            <consortium name="US DOE Joint Genome Institute"/>
            <person name="Lucas S."/>
            <person name="Copeland A."/>
            <person name="Lapidus A."/>
            <person name="Glavina del Rio T."/>
            <person name="Dalin E."/>
            <person name="Tice H."/>
            <person name="Bruce D."/>
            <person name="Goodwin L."/>
            <person name="Pitluck S."/>
            <person name="Chertkov O."/>
            <person name="Saunders E."/>
            <person name="Brettin T."/>
            <person name="Detter J.C."/>
            <person name="Han C."/>
            <person name="Larimer F."/>
            <person name="Land M."/>
            <person name="Hauser L."/>
            <person name="Kyrpides N."/>
            <person name="Ivanova N."/>
            <person name="Zhou J."/>
            <person name="Richardson P."/>
        </authorList>
    </citation>
    <scope>NUCLEOTIDE SEQUENCE [LARGE SCALE GENOMIC DNA]</scope>
    <source>
        <strain evidence="3">ATCC 35319 / DSM 5812 / JCM 6584 / H10</strain>
    </source>
</reference>
<protein>
    <submittedName>
        <fullName evidence="2">Uncharacterized protein</fullName>
    </submittedName>
</protein>
<dbReference type="RefSeq" id="WP_015925198.1">
    <property type="nucleotide sequence ID" value="NC_011898.1"/>
</dbReference>
<dbReference type="HOGENOM" id="CLU_1640824_0_0_9"/>
<dbReference type="EMBL" id="CP001348">
    <property type="protein sequence ID" value="ACL76083.1"/>
    <property type="molecule type" value="Genomic_DNA"/>
</dbReference>
<dbReference type="KEGG" id="cce:Ccel_1732"/>
<name>B8I2U0_RUMCH</name>
<evidence type="ECO:0000256" key="1">
    <source>
        <dbReference type="SAM" id="Phobius"/>
    </source>
</evidence>
<dbReference type="STRING" id="394503.Ccel_1732"/>
<organism evidence="2 3">
    <name type="scientific">Ruminiclostridium cellulolyticum (strain ATCC 35319 / DSM 5812 / JCM 6584 / H10)</name>
    <name type="common">Clostridium cellulolyticum</name>
    <dbReference type="NCBI Taxonomy" id="394503"/>
    <lineage>
        <taxon>Bacteria</taxon>
        <taxon>Bacillati</taxon>
        <taxon>Bacillota</taxon>
        <taxon>Clostridia</taxon>
        <taxon>Eubacteriales</taxon>
        <taxon>Oscillospiraceae</taxon>
        <taxon>Ruminiclostridium</taxon>
    </lineage>
</organism>
<dbReference type="Proteomes" id="UP000001349">
    <property type="component" value="Chromosome"/>
</dbReference>
<feature type="transmembrane region" description="Helical" evidence="1">
    <location>
        <begin position="24"/>
        <end position="45"/>
    </location>
</feature>
<keyword evidence="3" id="KW-1185">Reference proteome</keyword>
<dbReference type="AlphaFoldDB" id="B8I2U0"/>
<accession>B8I2U0</accession>
<gene>
    <name evidence="2" type="ordered locus">Ccel_1732</name>
</gene>
<keyword evidence="1" id="KW-0472">Membrane</keyword>
<evidence type="ECO:0000313" key="2">
    <source>
        <dbReference type="EMBL" id="ACL76083.1"/>
    </source>
</evidence>
<sequence precursor="true">MKISLKKNNDKLNNTDKTASLEKILFWTCIFFFVALISVQVALSVPSVRLRLNIMDKTMGIPLGNDEYLYGRGKVTLLLLSEEPDPQVKILVNGDEVAVFDKIKIPVNVNDGDVVEVDGSESQTSHIVKVENASLNINGKCLNAIVTVKSNLKKLVKIQFI</sequence>